<reference evidence="2" key="1">
    <citation type="journal article" date="2023" name="Mol. Phylogenet. Evol.">
        <title>Genome-scale phylogeny and comparative genomics of the fungal order Sordariales.</title>
        <authorList>
            <person name="Hensen N."/>
            <person name="Bonometti L."/>
            <person name="Westerberg I."/>
            <person name="Brannstrom I.O."/>
            <person name="Guillou S."/>
            <person name="Cros-Aarteil S."/>
            <person name="Calhoun S."/>
            <person name="Haridas S."/>
            <person name="Kuo A."/>
            <person name="Mondo S."/>
            <person name="Pangilinan J."/>
            <person name="Riley R."/>
            <person name="LaButti K."/>
            <person name="Andreopoulos B."/>
            <person name="Lipzen A."/>
            <person name="Chen C."/>
            <person name="Yan M."/>
            <person name="Daum C."/>
            <person name="Ng V."/>
            <person name="Clum A."/>
            <person name="Steindorff A."/>
            <person name="Ohm R.A."/>
            <person name="Martin F."/>
            <person name="Silar P."/>
            <person name="Natvig D.O."/>
            <person name="Lalanne C."/>
            <person name="Gautier V."/>
            <person name="Ament-Velasquez S.L."/>
            <person name="Kruys A."/>
            <person name="Hutchinson M.I."/>
            <person name="Powell A.J."/>
            <person name="Barry K."/>
            <person name="Miller A.N."/>
            <person name="Grigoriev I.V."/>
            <person name="Debuchy R."/>
            <person name="Gladieux P."/>
            <person name="Hiltunen Thoren M."/>
            <person name="Johannesson H."/>
        </authorList>
    </citation>
    <scope>NUCLEOTIDE SEQUENCE</scope>
    <source>
        <strain evidence="2">CBS 123565</strain>
    </source>
</reference>
<reference evidence="2" key="2">
    <citation type="submission" date="2023-05" db="EMBL/GenBank/DDBJ databases">
        <authorList>
            <consortium name="Lawrence Berkeley National Laboratory"/>
            <person name="Steindorff A."/>
            <person name="Hensen N."/>
            <person name="Bonometti L."/>
            <person name="Westerberg I."/>
            <person name="Brannstrom I.O."/>
            <person name="Guillou S."/>
            <person name="Cros-Aarteil S."/>
            <person name="Calhoun S."/>
            <person name="Haridas S."/>
            <person name="Kuo A."/>
            <person name="Mondo S."/>
            <person name="Pangilinan J."/>
            <person name="Riley R."/>
            <person name="Labutti K."/>
            <person name="Andreopoulos B."/>
            <person name="Lipzen A."/>
            <person name="Chen C."/>
            <person name="Yanf M."/>
            <person name="Daum C."/>
            <person name="Ng V."/>
            <person name="Clum A."/>
            <person name="Ohm R."/>
            <person name="Martin F."/>
            <person name="Silar P."/>
            <person name="Natvig D."/>
            <person name="Lalanne C."/>
            <person name="Gautier V."/>
            <person name="Ament-Velasquez S.L."/>
            <person name="Kruys A."/>
            <person name="Hutchinson M.I."/>
            <person name="Powell A.J."/>
            <person name="Barry K."/>
            <person name="Miller A.N."/>
            <person name="Grigoriev I.V."/>
            <person name="Debuchy R."/>
            <person name="Gladieux P."/>
            <person name="Thoren M.H."/>
            <person name="Johannesson H."/>
        </authorList>
    </citation>
    <scope>NUCLEOTIDE SEQUENCE</scope>
    <source>
        <strain evidence="2">CBS 123565</strain>
    </source>
</reference>
<organism evidence="2 3">
    <name type="scientific">Trichocladium antarcticum</name>
    <dbReference type="NCBI Taxonomy" id="1450529"/>
    <lineage>
        <taxon>Eukaryota</taxon>
        <taxon>Fungi</taxon>
        <taxon>Dikarya</taxon>
        <taxon>Ascomycota</taxon>
        <taxon>Pezizomycotina</taxon>
        <taxon>Sordariomycetes</taxon>
        <taxon>Sordariomycetidae</taxon>
        <taxon>Sordariales</taxon>
        <taxon>Chaetomiaceae</taxon>
        <taxon>Trichocladium</taxon>
    </lineage>
</organism>
<dbReference type="EMBL" id="MU853425">
    <property type="protein sequence ID" value="KAK4131337.1"/>
    <property type="molecule type" value="Genomic_DNA"/>
</dbReference>
<gene>
    <name evidence="2" type="ORF">BT67DRAFT_157825</name>
</gene>
<evidence type="ECO:0000313" key="2">
    <source>
        <dbReference type="EMBL" id="KAK4131337.1"/>
    </source>
</evidence>
<evidence type="ECO:0000313" key="3">
    <source>
        <dbReference type="Proteomes" id="UP001304895"/>
    </source>
</evidence>
<proteinExistence type="predicted"/>
<protein>
    <submittedName>
        <fullName evidence="2">Uncharacterized protein</fullName>
    </submittedName>
</protein>
<sequence length="98" mass="10787">MEENAKQPMKNKSRSKNGESARSHRLLLPEQGWGRGALAMGRRPLRRLGPLHPESACGPLGAWRSLSREVSLGERVSLCLQPLSYIAADPATAPYETH</sequence>
<comment type="caution">
    <text evidence="2">The sequence shown here is derived from an EMBL/GenBank/DDBJ whole genome shotgun (WGS) entry which is preliminary data.</text>
</comment>
<accession>A0AAN6UE42</accession>
<dbReference type="Proteomes" id="UP001304895">
    <property type="component" value="Unassembled WGS sequence"/>
</dbReference>
<name>A0AAN6UE42_9PEZI</name>
<keyword evidence="3" id="KW-1185">Reference proteome</keyword>
<evidence type="ECO:0000256" key="1">
    <source>
        <dbReference type="SAM" id="MobiDB-lite"/>
    </source>
</evidence>
<feature type="region of interest" description="Disordered" evidence="1">
    <location>
        <begin position="1"/>
        <end position="27"/>
    </location>
</feature>
<dbReference type="AlphaFoldDB" id="A0AAN6UE42"/>